<dbReference type="SUPFAM" id="SSF47175">
    <property type="entry name" value="Cytochromes"/>
    <property type="match status" value="1"/>
</dbReference>
<evidence type="ECO:0000313" key="2">
    <source>
        <dbReference type="EMBL" id="GGB73694.1"/>
    </source>
</evidence>
<feature type="region of interest" description="Disordered" evidence="1">
    <location>
        <begin position="28"/>
        <end position="47"/>
    </location>
</feature>
<dbReference type="InterPro" id="IPR010980">
    <property type="entry name" value="Cyt_c/b562"/>
</dbReference>
<evidence type="ECO:0008006" key="4">
    <source>
        <dbReference type="Google" id="ProtNLM"/>
    </source>
</evidence>
<protein>
    <recommendedName>
        <fullName evidence="4">Cytochrome c</fullName>
    </recommendedName>
</protein>
<comment type="caution">
    <text evidence="2">The sequence shown here is derived from an EMBL/GenBank/DDBJ whole genome shotgun (WGS) entry which is preliminary data.</text>
</comment>
<name>A0ABQ1JSN6_9FLAO</name>
<keyword evidence="3" id="KW-1185">Reference proteome</keyword>
<evidence type="ECO:0000256" key="1">
    <source>
        <dbReference type="SAM" id="MobiDB-lite"/>
    </source>
</evidence>
<dbReference type="RefSeq" id="WP_188620351.1">
    <property type="nucleotide sequence ID" value="NZ_BMJE01000003.1"/>
</dbReference>
<sequence>MKYFSIVIVGVLLTTFATSCKEEVSENVNEEKEAAAISADSTTSNNSDKKEFKMYEMSEMAALMEQMYAENQLLKQRIVSGDTLGKFPKYFLDIHSSVMTDESENDAFFKEQAAKFLKAQELIYNDAENAKEHFNDAVSACVKCHEQKCGGPIPRIKKLYIK</sequence>
<gene>
    <name evidence="2" type="ORF">GCM10007424_11980</name>
</gene>
<proteinExistence type="predicted"/>
<dbReference type="EMBL" id="BMJE01000003">
    <property type="protein sequence ID" value="GGB73694.1"/>
    <property type="molecule type" value="Genomic_DNA"/>
</dbReference>
<dbReference type="Proteomes" id="UP000615760">
    <property type="component" value="Unassembled WGS sequence"/>
</dbReference>
<reference evidence="3" key="1">
    <citation type="journal article" date="2019" name="Int. J. Syst. Evol. Microbiol.">
        <title>The Global Catalogue of Microorganisms (GCM) 10K type strain sequencing project: providing services to taxonomists for standard genome sequencing and annotation.</title>
        <authorList>
            <consortium name="The Broad Institute Genomics Platform"/>
            <consortium name="The Broad Institute Genome Sequencing Center for Infectious Disease"/>
            <person name="Wu L."/>
            <person name="Ma J."/>
        </authorList>
    </citation>
    <scope>NUCLEOTIDE SEQUENCE [LARGE SCALE GENOMIC DNA]</scope>
    <source>
        <strain evidence="3">CGMCC 1.15461</strain>
    </source>
</reference>
<dbReference type="PROSITE" id="PS51257">
    <property type="entry name" value="PROKAR_LIPOPROTEIN"/>
    <property type="match status" value="1"/>
</dbReference>
<organism evidence="2 3">
    <name type="scientific">Flavobacterium suaedae</name>
    <dbReference type="NCBI Taxonomy" id="1767027"/>
    <lineage>
        <taxon>Bacteria</taxon>
        <taxon>Pseudomonadati</taxon>
        <taxon>Bacteroidota</taxon>
        <taxon>Flavobacteriia</taxon>
        <taxon>Flavobacteriales</taxon>
        <taxon>Flavobacteriaceae</taxon>
        <taxon>Flavobacterium</taxon>
    </lineage>
</organism>
<accession>A0ABQ1JSN6</accession>
<evidence type="ECO:0000313" key="3">
    <source>
        <dbReference type="Proteomes" id="UP000615760"/>
    </source>
</evidence>